<evidence type="ECO:0000256" key="4">
    <source>
        <dbReference type="ARBA" id="ARBA00022884"/>
    </source>
</evidence>
<dbReference type="InterPro" id="IPR006027">
    <property type="entry name" value="NusB_RsmB_TIM44"/>
</dbReference>
<protein>
    <submittedName>
        <fullName evidence="6">Ribosomal RNA small subunit methyltransferase B</fullName>
        <ecNumber evidence="6">2.1.1.176</ecNumber>
    </submittedName>
</protein>
<name>A0A1J5SME9_9ZZZZ</name>
<dbReference type="PROSITE" id="PS51686">
    <property type="entry name" value="SAM_MT_RSMB_NOP"/>
    <property type="match status" value="1"/>
</dbReference>
<dbReference type="Pfam" id="PF01189">
    <property type="entry name" value="Methyltr_RsmB-F"/>
    <property type="match status" value="1"/>
</dbReference>
<dbReference type="GO" id="GO:0008173">
    <property type="term" value="F:RNA methyltransferase activity"/>
    <property type="evidence" value="ECO:0007669"/>
    <property type="project" value="InterPro"/>
</dbReference>
<dbReference type="PANTHER" id="PTHR22807">
    <property type="entry name" value="NOP2 YEAST -RELATED NOL1/NOP2/FMU SUN DOMAIN-CONTAINING"/>
    <property type="match status" value="1"/>
</dbReference>
<dbReference type="EMBL" id="MLJW01000028">
    <property type="protein sequence ID" value="OIR09123.1"/>
    <property type="molecule type" value="Genomic_DNA"/>
</dbReference>
<dbReference type="Gene3D" id="3.40.50.150">
    <property type="entry name" value="Vaccinia Virus protein VP39"/>
    <property type="match status" value="1"/>
</dbReference>
<dbReference type="Gene3D" id="1.10.940.10">
    <property type="entry name" value="NusB-like"/>
    <property type="match status" value="1"/>
</dbReference>
<keyword evidence="3" id="KW-0949">S-adenosyl-L-methionine</keyword>
<keyword evidence="4" id="KW-0694">RNA-binding</keyword>
<comment type="caution">
    <text evidence="6">The sequence shown here is derived from an EMBL/GenBank/DDBJ whole genome shotgun (WGS) entry which is preliminary data.</text>
</comment>
<gene>
    <name evidence="6" type="primary">rsmB_5</name>
    <name evidence="6" type="ORF">GALL_87300</name>
</gene>
<dbReference type="FunFam" id="3.40.50.150:FF:000257">
    <property type="entry name" value="16S rRNA methyltransferase"/>
    <property type="match status" value="1"/>
</dbReference>
<dbReference type="CDD" id="cd02440">
    <property type="entry name" value="AdoMet_MTases"/>
    <property type="match status" value="1"/>
</dbReference>
<dbReference type="InterPro" id="IPR035926">
    <property type="entry name" value="NusB-like_sf"/>
</dbReference>
<dbReference type="SUPFAM" id="SSF48013">
    <property type="entry name" value="NusB-like"/>
    <property type="match status" value="1"/>
</dbReference>
<dbReference type="Pfam" id="PF01029">
    <property type="entry name" value="NusB"/>
    <property type="match status" value="1"/>
</dbReference>
<reference evidence="6" key="1">
    <citation type="submission" date="2016-10" db="EMBL/GenBank/DDBJ databases">
        <title>Sequence of Gallionella enrichment culture.</title>
        <authorList>
            <person name="Poehlein A."/>
            <person name="Muehling M."/>
            <person name="Daniel R."/>
        </authorList>
    </citation>
    <scope>NUCLEOTIDE SEQUENCE</scope>
</reference>
<dbReference type="SUPFAM" id="SSF53335">
    <property type="entry name" value="S-adenosyl-L-methionine-dependent methyltransferases"/>
    <property type="match status" value="1"/>
</dbReference>
<evidence type="ECO:0000313" key="6">
    <source>
        <dbReference type="EMBL" id="OIR09123.1"/>
    </source>
</evidence>
<dbReference type="InterPro" id="IPR029063">
    <property type="entry name" value="SAM-dependent_MTases_sf"/>
</dbReference>
<evidence type="ECO:0000259" key="5">
    <source>
        <dbReference type="PROSITE" id="PS51686"/>
    </source>
</evidence>
<evidence type="ECO:0000256" key="3">
    <source>
        <dbReference type="ARBA" id="ARBA00022691"/>
    </source>
</evidence>
<keyword evidence="2 6" id="KW-0808">Transferase</keyword>
<dbReference type="EC" id="2.1.1.176" evidence="6"/>
<dbReference type="InterPro" id="IPR049560">
    <property type="entry name" value="MeTrfase_RsmB-F_NOP2_cat"/>
</dbReference>
<dbReference type="GO" id="GO:0006355">
    <property type="term" value="P:regulation of DNA-templated transcription"/>
    <property type="evidence" value="ECO:0007669"/>
    <property type="project" value="InterPro"/>
</dbReference>
<dbReference type="PANTHER" id="PTHR22807:SF61">
    <property type="entry name" value="NOL1_NOP2_SUN FAMILY PROTEIN _ ANTITERMINATION NUSB DOMAIN-CONTAINING PROTEIN"/>
    <property type="match status" value="1"/>
</dbReference>
<dbReference type="AlphaFoldDB" id="A0A1J5SME9"/>
<evidence type="ECO:0000256" key="1">
    <source>
        <dbReference type="ARBA" id="ARBA00022603"/>
    </source>
</evidence>
<dbReference type="InterPro" id="IPR001678">
    <property type="entry name" value="MeTrfase_RsmB-F_NOP2_dom"/>
</dbReference>
<accession>A0A1J5SME9</accession>
<dbReference type="InterPro" id="IPR023267">
    <property type="entry name" value="RCMT"/>
</dbReference>
<dbReference type="GO" id="GO:0003723">
    <property type="term" value="F:RNA binding"/>
    <property type="evidence" value="ECO:0007669"/>
    <property type="project" value="UniProtKB-KW"/>
</dbReference>
<keyword evidence="1 6" id="KW-0489">Methyltransferase</keyword>
<organism evidence="6">
    <name type="scientific">mine drainage metagenome</name>
    <dbReference type="NCBI Taxonomy" id="410659"/>
    <lineage>
        <taxon>unclassified sequences</taxon>
        <taxon>metagenomes</taxon>
        <taxon>ecological metagenomes</taxon>
    </lineage>
</organism>
<sequence length="447" mass="46999">MPTAPMLQAGPSGRSSALTLSLSRVQFGARAAAVEALSAVLRRRQALDDALDLGGLDERDRAFARLLAATTLRRLGQIDALLRRCLEQPLPPRAAWAEDILRLGACQLLFLGVAGHAAVDTAVEMTRAAGLAGHAKLVNAVLRRLGREGESLVAAQDAERLNTPDWLWDSWSAAYGEAGCRAIAHAHLREAPLDFTVKGDAALWCGRLEAELLPTGSLRRAPGGSVTALPGYGDGAWWVQDAAAALPARLLGDVRGQLVADLCAAPGGKTAQLAAAGAEVIALDRSARRLERLAANLARLGLTARVETLDAAAWTPPAPLDAVLLDAPCSATGTLRRHPDALWLKRPEDIVKLTRTQDRLLAAAAALLKPGGLLVYCTCSLQPEEGAARIEALLDGGAPLARRPIAAAEVGGLADLITPAGDLRCLPYHLGEKGGMDGFYAARLQRL</sequence>
<dbReference type="PRINTS" id="PR02008">
    <property type="entry name" value="RCMTFAMILY"/>
</dbReference>
<feature type="domain" description="SAM-dependent MTase RsmB/NOP-type" evidence="5">
    <location>
        <begin position="155"/>
        <end position="447"/>
    </location>
</feature>
<dbReference type="GO" id="GO:0001510">
    <property type="term" value="P:RNA methylation"/>
    <property type="evidence" value="ECO:0007669"/>
    <property type="project" value="InterPro"/>
</dbReference>
<proteinExistence type="predicted"/>
<evidence type="ECO:0000256" key="2">
    <source>
        <dbReference type="ARBA" id="ARBA00022679"/>
    </source>
</evidence>